<accession>A0A916ZQ08</accession>
<dbReference type="Pfam" id="PF05618">
    <property type="entry name" value="Zn_protease"/>
    <property type="match status" value="1"/>
</dbReference>
<evidence type="ECO:0000313" key="2">
    <source>
        <dbReference type="EMBL" id="GGE08598.1"/>
    </source>
</evidence>
<dbReference type="InterPro" id="IPR008503">
    <property type="entry name" value="Asp_endopeptidase"/>
</dbReference>
<name>A0A916ZQ08_9FLAO</name>
<sequence length="142" mass="16086">MKKTIGRTDKATFPELGLKHLPIKIDTGAYTSSIHCTNFKVENGVLYADFIDEASPKSKPKTVSFSKFNTTKVKSSNGEVQNRFEIKSSIKLFGKVYKIGLTLADRNKMKNPVLIGRKFLTKKFIVDTELEDLSYKAEQHEH</sequence>
<organism evidence="2 3">
    <name type="scientific">Psychroflexus salis</name>
    <dbReference type="NCBI Taxonomy" id="1526574"/>
    <lineage>
        <taxon>Bacteria</taxon>
        <taxon>Pseudomonadati</taxon>
        <taxon>Bacteroidota</taxon>
        <taxon>Flavobacteriia</taxon>
        <taxon>Flavobacteriales</taxon>
        <taxon>Flavobacteriaceae</taxon>
        <taxon>Psychroflexus</taxon>
    </lineage>
</organism>
<comment type="caution">
    <text evidence="2">The sequence shown here is derived from an EMBL/GenBank/DDBJ whole genome shotgun (WGS) entry which is preliminary data.</text>
</comment>
<keyword evidence="3" id="KW-1185">Reference proteome</keyword>
<dbReference type="RefSeq" id="WP_188405464.1">
    <property type="nucleotide sequence ID" value="NZ_BMGL01000004.1"/>
</dbReference>
<dbReference type="AlphaFoldDB" id="A0A916ZQ08"/>
<evidence type="ECO:0000313" key="3">
    <source>
        <dbReference type="Proteomes" id="UP000599688"/>
    </source>
</evidence>
<feature type="domain" description="Retropepsin-like aspartic endopeptidase" evidence="1">
    <location>
        <begin position="6"/>
        <end position="131"/>
    </location>
</feature>
<evidence type="ECO:0000259" key="1">
    <source>
        <dbReference type="Pfam" id="PF05618"/>
    </source>
</evidence>
<dbReference type="SUPFAM" id="SSF50630">
    <property type="entry name" value="Acid proteases"/>
    <property type="match status" value="1"/>
</dbReference>
<dbReference type="Proteomes" id="UP000599688">
    <property type="component" value="Unassembled WGS sequence"/>
</dbReference>
<protein>
    <submittedName>
        <fullName evidence="2">Ribosomal protein S6 modification protein</fullName>
    </submittedName>
</protein>
<dbReference type="Gene3D" id="2.40.70.10">
    <property type="entry name" value="Acid Proteases"/>
    <property type="match status" value="1"/>
</dbReference>
<dbReference type="EMBL" id="BMGL01000004">
    <property type="protein sequence ID" value="GGE08598.1"/>
    <property type="molecule type" value="Genomic_DNA"/>
</dbReference>
<proteinExistence type="predicted"/>
<dbReference type="PANTHER" id="PTHR38037">
    <property type="entry name" value="ZN_PROTEASE DOMAIN-CONTAINING PROTEIN"/>
    <property type="match status" value="1"/>
</dbReference>
<dbReference type="InterPro" id="IPR021109">
    <property type="entry name" value="Peptidase_aspartic_dom_sf"/>
</dbReference>
<dbReference type="PANTHER" id="PTHR38037:SF2">
    <property type="entry name" value="ATP-DEPENDENT ZINC PROTEASE DOMAIN-CONTAINING PROTEIN-RELATED"/>
    <property type="match status" value="1"/>
</dbReference>
<reference evidence="2 3" key="1">
    <citation type="journal article" date="2014" name="Int. J. Syst. Evol. Microbiol.">
        <title>Complete genome sequence of Corynebacterium casei LMG S-19264T (=DSM 44701T), isolated from a smear-ripened cheese.</title>
        <authorList>
            <consortium name="US DOE Joint Genome Institute (JGI-PGF)"/>
            <person name="Walter F."/>
            <person name="Albersmeier A."/>
            <person name="Kalinowski J."/>
            <person name="Ruckert C."/>
        </authorList>
    </citation>
    <scope>NUCLEOTIDE SEQUENCE [LARGE SCALE GENOMIC DNA]</scope>
    <source>
        <strain evidence="2 3">CGMCC 1.12925</strain>
    </source>
</reference>
<gene>
    <name evidence="2" type="ORF">GCM10010831_07710</name>
</gene>